<dbReference type="AlphaFoldDB" id="A0A139ST86"/>
<evidence type="ECO:0000256" key="1">
    <source>
        <dbReference type="SAM" id="MobiDB-lite"/>
    </source>
</evidence>
<dbReference type="STRING" id="1548207.AXK11_00190"/>
<proteinExistence type="predicted"/>
<dbReference type="EMBL" id="LSZQ01000012">
    <property type="protein sequence ID" value="KXU37692.1"/>
    <property type="molecule type" value="Genomic_DNA"/>
</dbReference>
<dbReference type="Proteomes" id="UP000070058">
    <property type="component" value="Unassembled WGS sequence"/>
</dbReference>
<dbReference type="Pfam" id="PF09957">
    <property type="entry name" value="VapB_antitoxin"/>
    <property type="match status" value="1"/>
</dbReference>
<name>A0A139ST86_9BACT</name>
<accession>A0A139ST86</accession>
<organism evidence="2 3">
    <name type="scientific">Cephaloticoccus primus</name>
    <dbReference type="NCBI Taxonomy" id="1548207"/>
    <lineage>
        <taxon>Bacteria</taxon>
        <taxon>Pseudomonadati</taxon>
        <taxon>Verrucomicrobiota</taxon>
        <taxon>Opitutia</taxon>
        <taxon>Opitutales</taxon>
        <taxon>Opitutaceae</taxon>
        <taxon>Cephaloticoccus</taxon>
    </lineage>
</organism>
<keyword evidence="3" id="KW-1185">Reference proteome</keyword>
<evidence type="ECO:0000313" key="3">
    <source>
        <dbReference type="Proteomes" id="UP000070058"/>
    </source>
</evidence>
<reference evidence="3" key="1">
    <citation type="submission" date="2016-02" db="EMBL/GenBank/DDBJ databases">
        <authorList>
            <person name="Sanders J.G."/>
            <person name="Lin J.Y."/>
            <person name="Wertz J.T."/>
            <person name="Russell J.A."/>
            <person name="Moreau C.S."/>
            <person name="Powell S."/>
        </authorList>
    </citation>
    <scope>NUCLEOTIDE SEQUENCE [LARGE SCALE GENOMIC DNA]</scope>
    <source>
        <strain evidence="3">CAG34</strain>
    </source>
</reference>
<comment type="caution">
    <text evidence="2">The sequence shown here is derived from an EMBL/GenBank/DDBJ whole genome shotgun (WGS) entry which is preliminary data.</text>
</comment>
<dbReference type="InterPro" id="IPR019239">
    <property type="entry name" value="VapB_antitoxin"/>
</dbReference>
<feature type="region of interest" description="Disordered" evidence="1">
    <location>
        <begin position="72"/>
        <end position="97"/>
    </location>
</feature>
<sequence length="97" mass="10806">MKITVEVDDALLAEVKEFTGCKTNEDTIRYALKDTTEHPWMKEYYSSPYRIDPEDLVDALYPDYDPKAIWGRPAPLPPAAANPEAPSPHENAASAGQ</sequence>
<evidence type="ECO:0008006" key="4">
    <source>
        <dbReference type="Google" id="ProtNLM"/>
    </source>
</evidence>
<gene>
    <name evidence="2" type="ORF">AXK11_00190</name>
</gene>
<dbReference type="RefSeq" id="WP_068628553.1">
    <property type="nucleotide sequence ID" value="NZ_LSZQ01000012.1"/>
</dbReference>
<dbReference type="OrthoDB" id="9805830at2"/>
<protein>
    <recommendedName>
        <fullName evidence="4">DUF2191 domain-containing protein</fullName>
    </recommendedName>
</protein>
<feature type="compositionally biased region" description="Low complexity" evidence="1">
    <location>
        <begin position="81"/>
        <end position="97"/>
    </location>
</feature>
<evidence type="ECO:0000313" key="2">
    <source>
        <dbReference type="EMBL" id="KXU37692.1"/>
    </source>
</evidence>